<dbReference type="GO" id="GO:0005847">
    <property type="term" value="C:mRNA cleavage and polyadenylation specificity factor complex"/>
    <property type="evidence" value="ECO:0007669"/>
    <property type="project" value="TreeGrafter"/>
</dbReference>
<sequence>MHSSGGNQVWVGNVPFDATEDELREVMNTAGQVLSIRIVHDKDTGLSRGFSFCEYRDIETCIIAIKSLNGYELRGRAIRVDWASQDMRSRYNHLVVNNTNTNMAPVGGATQAGIGNITQQNAEVNTGIHHQISMNAPIHTHGHNQQAQDEVASIPTIQTTNAANYDSISSEIIQLIQGMSVSQLFYLMGHMQKLVVQNPETARSILLDNPQFCYALLHAQFILGMVNEPFTPLNQEQLNKANNIRTQVLNARNSGSSNINFKNFGDISTLVEEIINNPNPALINALSSIQPNSVPQWTDEERSKILAIQQALRSRGLIS</sequence>
<comment type="caution">
    <text evidence="3">The sequence shown here is derived from an EMBL/GenBank/DDBJ whole genome shotgun (WGS) entry which is preliminary data.</text>
</comment>
<dbReference type="EMBL" id="JAWDEY010000036">
    <property type="protein sequence ID" value="KAK6587725.1"/>
    <property type="molecule type" value="Genomic_DNA"/>
</dbReference>
<dbReference type="AlphaFoldDB" id="A0AAV9XU51"/>
<dbReference type="Gene3D" id="3.30.70.330">
    <property type="match status" value="1"/>
</dbReference>
<evidence type="ECO:0000256" key="1">
    <source>
        <dbReference type="PROSITE-ProRule" id="PRU00176"/>
    </source>
</evidence>
<dbReference type="InterPro" id="IPR035979">
    <property type="entry name" value="RBD_domain_sf"/>
</dbReference>
<protein>
    <recommendedName>
        <fullName evidence="2">RRM domain-containing protein</fullName>
    </recommendedName>
</protein>
<dbReference type="SMART" id="SM00360">
    <property type="entry name" value="RRM"/>
    <property type="match status" value="1"/>
</dbReference>
<name>A0AAV9XU51_9CRYT</name>
<keyword evidence="1" id="KW-0694">RNA-binding</keyword>
<reference evidence="3 4" key="1">
    <citation type="submission" date="2023-10" db="EMBL/GenBank/DDBJ databases">
        <title>Comparative genomics analysis reveals potential genetic determinants of host preference in Cryptosporidium xiaoi.</title>
        <authorList>
            <person name="Xiao L."/>
            <person name="Li J."/>
        </authorList>
    </citation>
    <scope>NUCLEOTIDE SEQUENCE [LARGE SCALE GENOMIC DNA]</scope>
    <source>
        <strain evidence="3 4">52996</strain>
    </source>
</reference>
<dbReference type="PROSITE" id="PS50102">
    <property type="entry name" value="RRM"/>
    <property type="match status" value="1"/>
</dbReference>
<accession>A0AAV9XU51</accession>
<dbReference type="PANTHER" id="PTHR45735">
    <property type="entry name" value="CLEAVAGE STIMULATION FACTOR SUBUNIT 2"/>
    <property type="match status" value="1"/>
</dbReference>
<dbReference type="InterPro" id="IPR000504">
    <property type="entry name" value="RRM_dom"/>
</dbReference>
<evidence type="ECO:0000313" key="3">
    <source>
        <dbReference type="EMBL" id="KAK6587725.1"/>
    </source>
</evidence>
<dbReference type="SUPFAM" id="SSF54928">
    <property type="entry name" value="RNA-binding domain, RBD"/>
    <property type="match status" value="1"/>
</dbReference>
<dbReference type="CDD" id="cd12398">
    <property type="entry name" value="RRM_CSTF2_RNA15_like"/>
    <property type="match status" value="1"/>
</dbReference>
<dbReference type="Pfam" id="PF00076">
    <property type="entry name" value="RRM_1"/>
    <property type="match status" value="1"/>
</dbReference>
<dbReference type="InterPro" id="IPR031721">
    <property type="entry name" value="Partial_CstF"/>
</dbReference>
<dbReference type="InterPro" id="IPR012677">
    <property type="entry name" value="Nucleotide-bd_a/b_plait_sf"/>
</dbReference>
<dbReference type="GO" id="GO:0003729">
    <property type="term" value="F:mRNA binding"/>
    <property type="evidence" value="ECO:0007669"/>
    <property type="project" value="TreeGrafter"/>
</dbReference>
<proteinExistence type="predicted"/>
<dbReference type="InterPro" id="IPR025742">
    <property type="entry name" value="CSTF2_hinge"/>
</dbReference>
<dbReference type="Pfam" id="PF14327">
    <property type="entry name" value="CSTF2_hinge"/>
    <property type="match status" value="1"/>
</dbReference>
<organism evidence="3 4">
    <name type="scientific">Cryptosporidium xiaoi</name>
    <dbReference type="NCBI Taxonomy" id="659607"/>
    <lineage>
        <taxon>Eukaryota</taxon>
        <taxon>Sar</taxon>
        <taxon>Alveolata</taxon>
        <taxon>Apicomplexa</taxon>
        <taxon>Conoidasida</taxon>
        <taxon>Coccidia</taxon>
        <taxon>Eucoccidiorida</taxon>
        <taxon>Eimeriorina</taxon>
        <taxon>Cryptosporidiidae</taxon>
        <taxon>Cryptosporidium</taxon>
    </lineage>
</organism>
<evidence type="ECO:0000259" key="2">
    <source>
        <dbReference type="PROSITE" id="PS50102"/>
    </source>
</evidence>
<keyword evidence="4" id="KW-1185">Reference proteome</keyword>
<dbReference type="Proteomes" id="UP001311799">
    <property type="component" value="Unassembled WGS sequence"/>
</dbReference>
<evidence type="ECO:0000313" key="4">
    <source>
        <dbReference type="Proteomes" id="UP001311799"/>
    </source>
</evidence>
<gene>
    <name evidence="3" type="ORF">RS030_81254</name>
</gene>
<feature type="domain" description="RRM" evidence="2">
    <location>
        <begin position="7"/>
        <end position="85"/>
    </location>
</feature>
<dbReference type="Pfam" id="PF15861">
    <property type="entry name" value="partial_CstF"/>
    <property type="match status" value="1"/>
</dbReference>
<dbReference type="Gene3D" id="1.25.40.630">
    <property type="match status" value="1"/>
</dbReference>
<dbReference type="PANTHER" id="PTHR45735:SF2">
    <property type="entry name" value="CLEAVAGE STIMULATION FACTOR SUBUNIT 2"/>
    <property type="match status" value="1"/>
</dbReference>